<dbReference type="Proteomes" id="UP001589703">
    <property type="component" value="Unassembled WGS sequence"/>
</dbReference>
<dbReference type="RefSeq" id="WP_385859913.1">
    <property type="nucleotide sequence ID" value="NZ_JBHMAR010000047.1"/>
</dbReference>
<dbReference type="SMART" id="SM00382">
    <property type="entry name" value="AAA"/>
    <property type="match status" value="1"/>
</dbReference>
<evidence type="ECO:0000313" key="3">
    <source>
        <dbReference type="Proteomes" id="UP001589703"/>
    </source>
</evidence>
<comment type="caution">
    <text evidence="2">The sequence shown here is derived from an EMBL/GenBank/DDBJ whole genome shotgun (WGS) entry which is preliminary data.</text>
</comment>
<dbReference type="InterPro" id="IPR019734">
    <property type="entry name" value="TPR_rpt"/>
</dbReference>
<gene>
    <name evidence="2" type="ORF">ACFFRO_25275</name>
</gene>
<organism evidence="2 3">
    <name type="scientific">Streptomyces thermocoprophilus</name>
    <dbReference type="NCBI Taxonomy" id="78356"/>
    <lineage>
        <taxon>Bacteria</taxon>
        <taxon>Bacillati</taxon>
        <taxon>Actinomycetota</taxon>
        <taxon>Actinomycetes</taxon>
        <taxon>Kitasatosporales</taxon>
        <taxon>Streptomycetaceae</taxon>
        <taxon>Streptomyces</taxon>
    </lineage>
</organism>
<dbReference type="PANTHER" id="PTHR47691:SF3">
    <property type="entry name" value="HTH-TYPE TRANSCRIPTIONAL REGULATOR RV0890C-RELATED"/>
    <property type="match status" value="1"/>
</dbReference>
<dbReference type="Gene3D" id="1.25.40.10">
    <property type="entry name" value="Tetratricopeptide repeat domain"/>
    <property type="match status" value="2"/>
</dbReference>
<evidence type="ECO:0000313" key="2">
    <source>
        <dbReference type="EMBL" id="MFB9738395.1"/>
    </source>
</evidence>
<dbReference type="PRINTS" id="PR00364">
    <property type="entry name" value="DISEASERSIST"/>
</dbReference>
<keyword evidence="3" id="KW-1185">Reference proteome</keyword>
<name>A0ABV5VKR7_9ACTN</name>
<accession>A0ABV5VKR7</accession>
<proteinExistence type="predicted"/>
<dbReference type="SUPFAM" id="SSF48452">
    <property type="entry name" value="TPR-like"/>
    <property type="match status" value="2"/>
</dbReference>
<dbReference type="Gene3D" id="3.40.50.300">
    <property type="entry name" value="P-loop containing nucleotide triphosphate hydrolases"/>
    <property type="match status" value="1"/>
</dbReference>
<sequence length="818" mass="88590">MAAEGDYVHGDKHVYPAPDTAAPTALRALPEAPAALFGRETLVDELLSVLSPNGPRVTVVAGLPGVGKSALTLTVAHQAAKKGWFAGGVLFIDLRGYDPNCTVGLEQAVTVLMGELGIRDEDMPPTLDGRLALYRSELATRAERGQRVLILADDAGEIAQVQPLIPPDDAHRLLVTSRNSLVAPGFPARLVKLEELSVAAAANLVSAMLLRIRPTDPRPGREPDALGEIARHCGCLPLALTVVGALLADDPGLPLAPFAEQLADERTRLEKLTFDDGRGMPVGVRAAFELSYARLPAELARLLRLFTAHPGPDCHISFVALLYGEIGGVAEAYAEPAAMRALLAGLARTGLIAEQPTGSGRWRMHDLVRLYAAELADRHAEEDGYHQAVEKLFFFYGAMLRACDSHLQGQPDDAYHAIVPDADTALDWLDEERDGVMALGRLAAHQGQLDTMDGFTTFVQAYLYRRGLFQEAADLSRLAADEFRRVGDVQAENRALSDLSLALAESGNAEEGAALQEKVLESHPAADPVDKARGLVRLAAARLLAGRLDDAAVAAEEGIGLWRELGDRQSEGLAWNTLGTIRQAQERFQEAVTAHERAEVLLAEGGDPHAAAKVRRNRGTALRALGRHDEAIDDHRQALAMFQEFRDTLEVAESFNELADSLNAASRIRDAADARRMAADGYRSGRAKEDEARARVLLGLELAQLRDFADAAAAHERACLLYQDVGDPWGEGWARGCLATALYESGRDEEARDAWLRSAAAYREAGQEQEAQLATTLYEKLGEHLAAKSRKRASRLLYTRLKNWFCGRGRPRGPGTPS</sequence>
<dbReference type="SMART" id="SM00028">
    <property type="entry name" value="TPR"/>
    <property type="match status" value="5"/>
</dbReference>
<evidence type="ECO:0000259" key="1">
    <source>
        <dbReference type="SMART" id="SM00382"/>
    </source>
</evidence>
<protein>
    <submittedName>
        <fullName evidence="2">Tetratricopeptide repeat protein</fullName>
    </submittedName>
</protein>
<dbReference type="PANTHER" id="PTHR47691">
    <property type="entry name" value="REGULATOR-RELATED"/>
    <property type="match status" value="1"/>
</dbReference>
<dbReference type="Pfam" id="PF13191">
    <property type="entry name" value="AAA_16"/>
    <property type="match status" value="1"/>
</dbReference>
<dbReference type="SUPFAM" id="SSF52540">
    <property type="entry name" value="P-loop containing nucleoside triphosphate hydrolases"/>
    <property type="match status" value="1"/>
</dbReference>
<dbReference type="InterPro" id="IPR003593">
    <property type="entry name" value="AAA+_ATPase"/>
</dbReference>
<dbReference type="InterPro" id="IPR041664">
    <property type="entry name" value="AAA_16"/>
</dbReference>
<dbReference type="EMBL" id="JBHMAR010000047">
    <property type="protein sequence ID" value="MFB9738395.1"/>
    <property type="molecule type" value="Genomic_DNA"/>
</dbReference>
<dbReference type="InterPro" id="IPR027417">
    <property type="entry name" value="P-loop_NTPase"/>
</dbReference>
<dbReference type="Pfam" id="PF13424">
    <property type="entry name" value="TPR_12"/>
    <property type="match status" value="1"/>
</dbReference>
<feature type="domain" description="AAA+ ATPase" evidence="1">
    <location>
        <begin position="54"/>
        <end position="224"/>
    </location>
</feature>
<dbReference type="InterPro" id="IPR011990">
    <property type="entry name" value="TPR-like_helical_dom_sf"/>
</dbReference>
<reference evidence="2 3" key="1">
    <citation type="submission" date="2024-09" db="EMBL/GenBank/DDBJ databases">
        <authorList>
            <person name="Sun Q."/>
            <person name="Mori K."/>
        </authorList>
    </citation>
    <scope>NUCLEOTIDE SEQUENCE [LARGE SCALE GENOMIC DNA]</scope>
    <source>
        <strain evidence="2 3">JCM 10918</strain>
    </source>
</reference>